<dbReference type="InterPro" id="IPR050121">
    <property type="entry name" value="Cytochrome_P450_monoxygenase"/>
</dbReference>
<evidence type="ECO:0000256" key="3">
    <source>
        <dbReference type="ARBA" id="ARBA00022723"/>
    </source>
</evidence>
<dbReference type="PRINTS" id="PR00385">
    <property type="entry name" value="P450"/>
</dbReference>
<evidence type="ECO:0000256" key="4">
    <source>
        <dbReference type="ARBA" id="ARBA00023004"/>
    </source>
</evidence>
<evidence type="ECO:0000256" key="5">
    <source>
        <dbReference type="PIRSR" id="PIRSR602401-1"/>
    </source>
</evidence>
<name>A0A9P5EQ59_COLSI</name>
<dbReference type="GO" id="GO:0016705">
    <property type="term" value="F:oxidoreductase activity, acting on paired donors, with incorporation or reduction of molecular oxygen"/>
    <property type="evidence" value="ECO:0007669"/>
    <property type="project" value="InterPro"/>
</dbReference>
<proteinExistence type="inferred from homology"/>
<dbReference type="Gene3D" id="1.10.630.10">
    <property type="entry name" value="Cytochrome P450"/>
    <property type="match status" value="1"/>
</dbReference>
<comment type="similarity">
    <text evidence="1">Belongs to the cytochrome P450 family.</text>
</comment>
<dbReference type="GO" id="GO:0020037">
    <property type="term" value="F:heme binding"/>
    <property type="evidence" value="ECO:0007669"/>
    <property type="project" value="InterPro"/>
</dbReference>
<dbReference type="OrthoDB" id="1470350at2759"/>
<dbReference type="InterPro" id="IPR002401">
    <property type="entry name" value="Cyt_P450_E_grp-I"/>
</dbReference>
<dbReference type="GO" id="GO:0005506">
    <property type="term" value="F:iron ion binding"/>
    <property type="evidence" value="ECO:0007669"/>
    <property type="project" value="InterPro"/>
</dbReference>
<dbReference type="AlphaFoldDB" id="A0A9P5EQ59"/>
<organism evidence="6 7">
    <name type="scientific">Colletotrichum siamense</name>
    <name type="common">Anthracnose fungus</name>
    <dbReference type="NCBI Taxonomy" id="690259"/>
    <lineage>
        <taxon>Eukaryota</taxon>
        <taxon>Fungi</taxon>
        <taxon>Dikarya</taxon>
        <taxon>Ascomycota</taxon>
        <taxon>Pezizomycotina</taxon>
        <taxon>Sordariomycetes</taxon>
        <taxon>Hypocreomycetidae</taxon>
        <taxon>Glomerellales</taxon>
        <taxon>Glomerellaceae</taxon>
        <taxon>Colletotrichum</taxon>
        <taxon>Colletotrichum gloeosporioides species complex</taxon>
    </lineage>
</organism>
<dbReference type="Pfam" id="PF00067">
    <property type="entry name" value="p450"/>
    <property type="match status" value="1"/>
</dbReference>
<keyword evidence="6" id="KW-0503">Monooxygenase</keyword>
<evidence type="ECO:0000313" key="7">
    <source>
        <dbReference type="Proteomes" id="UP000711996"/>
    </source>
</evidence>
<comment type="caution">
    <text evidence="6">The sequence shown here is derived from an EMBL/GenBank/DDBJ whole genome shotgun (WGS) entry which is preliminary data.</text>
</comment>
<gene>
    <name evidence="6" type="ORF">CGCSCA2_v008055</name>
</gene>
<dbReference type="Proteomes" id="UP000711996">
    <property type="component" value="Unassembled WGS sequence"/>
</dbReference>
<dbReference type="SUPFAM" id="SSF48264">
    <property type="entry name" value="Cytochrome P450"/>
    <property type="match status" value="1"/>
</dbReference>
<dbReference type="PANTHER" id="PTHR24305">
    <property type="entry name" value="CYTOCHROME P450"/>
    <property type="match status" value="1"/>
</dbReference>
<keyword evidence="7" id="KW-1185">Reference proteome</keyword>
<keyword evidence="2 5" id="KW-0349">Heme</keyword>
<dbReference type="InterPro" id="IPR001128">
    <property type="entry name" value="Cyt_P450"/>
</dbReference>
<accession>A0A9P5EQ59</accession>
<feature type="binding site" description="axial binding residue" evidence="5">
    <location>
        <position position="479"/>
    </location>
    <ligand>
        <name>heme</name>
        <dbReference type="ChEBI" id="CHEBI:30413"/>
    </ligand>
    <ligandPart>
        <name>Fe</name>
        <dbReference type="ChEBI" id="CHEBI:18248"/>
    </ligandPart>
</feature>
<dbReference type="InterPro" id="IPR036396">
    <property type="entry name" value="Cyt_P450_sf"/>
</dbReference>
<evidence type="ECO:0000313" key="6">
    <source>
        <dbReference type="EMBL" id="KAF4857575.1"/>
    </source>
</evidence>
<reference evidence="6" key="1">
    <citation type="submission" date="2019-06" db="EMBL/GenBank/DDBJ databases">
        <authorList>
            <person name="Gan P."/>
            <person name="Shirasu K."/>
        </authorList>
    </citation>
    <scope>NUCLEOTIDE SEQUENCE [LARGE SCALE GENOMIC DNA]</scope>
    <source>
        <strain evidence="6">CAD2</strain>
    </source>
</reference>
<dbReference type="PANTHER" id="PTHR24305:SF166">
    <property type="entry name" value="CYTOCHROME P450 12A4, MITOCHONDRIAL-RELATED"/>
    <property type="match status" value="1"/>
</dbReference>
<protein>
    <submittedName>
        <fullName evidence="6">Cytochrome P450 monooxygenase FUM15</fullName>
    </submittedName>
</protein>
<keyword evidence="6" id="KW-0560">Oxidoreductase</keyword>
<sequence>MSSSKHSWQYAVITLTGAAAVLPSLHMTPWQLVAQGLLACLAVSYCAMASYNLFIYPYYVSPLRHLPGPTDHHFLLGHTVKQFLSGDPREPYVTWLKRWPKEPLIRFMGFGNSESLLVTSLDAFKEIYLPKSYTYIKPEFSKRLMAPVLGYGLIFQEGDEARIQRKLISALFGLTSIKRTIPTFQKKAKRICQLFDQKIENENGLVNVSSAWSSVALDVISEFTLGIDLQTTLTPSVFHESYNQCFDPSTFGCILIAIYAIFPAIRTFPLEENRKYKAANAVVRSEIRKLIQMREAELAEKPLDSEDTPNVLTHMLLESKAMGHPLSEDQILQNILNFFAAGHETSATTMVWCTHMLTRHPDIQEKVRQEVTELMNRKPNPDYYDLESLHYTDNVLNETLRLCSPGIVAAREPVHDVEICGTVVPKGTPLVLMPTIVNRNPMIWGEDADEFRPERWDNLTGEASDPHAMTSFLMGPRSCIGRAFAMLEMKMILVEVMSKFKLEPAVEEKDIVLVNPSPALRVKGGLKVNVSRL</sequence>
<dbReference type="PRINTS" id="PR00463">
    <property type="entry name" value="EP450I"/>
</dbReference>
<evidence type="ECO:0000256" key="2">
    <source>
        <dbReference type="ARBA" id="ARBA00022617"/>
    </source>
</evidence>
<evidence type="ECO:0000256" key="1">
    <source>
        <dbReference type="ARBA" id="ARBA00010617"/>
    </source>
</evidence>
<dbReference type="EMBL" id="QPMT01000025">
    <property type="protein sequence ID" value="KAF4857575.1"/>
    <property type="molecule type" value="Genomic_DNA"/>
</dbReference>
<keyword evidence="3 5" id="KW-0479">Metal-binding</keyword>
<comment type="cofactor">
    <cofactor evidence="5">
        <name>heme</name>
        <dbReference type="ChEBI" id="CHEBI:30413"/>
    </cofactor>
</comment>
<dbReference type="GO" id="GO:0004497">
    <property type="term" value="F:monooxygenase activity"/>
    <property type="evidence" value="ECO:0007669"/>
    <property type="project" value="UniProtKB-KW"/>
</dbReference>
<keyword evidence="4 5" id="KW-0408">Iron</keyword>